<dbReference type="SUPFAM" id="SSF53756">
    <property type="entry name" value="UDP-Glycosyltransferase/glycogen phosphorylase"/>
    <property type="match status" value="1"/>
</dbReference>
<dbReference type="GO" id="GO:0008761">
    <property type="term" value="F:UDP-N-acetylglucosamine 2-epimerase activity"/>
    <property type="evidence" value="ECO:0007669"/>
    <property type="project" value="UniProtKB-EC"/>
</dbReference>
<name>A0A6A8GB35_9EURY</name>
<dbReference type="Proteomes" id="UP000443423">
    <property type="component" value="Unassembled WGS sequence"/>
</dbReference>
<dbReference type="Gene3D" id="3.40.50.2000">
    <property type="entry name" value="Glycogen Phosphorylase B"/>
    <property type="match status" value="2"/>
</dbReference>
<proteinExistence type="predicted"/>
<feature type="compositionally biased region" description="Polar residues" evidence="1">
    <location>
        <begin position="366"/>
        <end position="377"/>
    </location>
</feature>
<accession>A0A6A8GB35</accession>
<keyword evidence="3" id="KW-0413">Isomerase</keyword>
<feature type="domain" description="UDP-N-acetylglucosamine 2-epimerase" evidence="2">
    <location>
        <begin position="27"/>
        <end position="355"/>
    </location>
</feature>
<dbReference type="EMBL" id="WKJQ01000002">
    <property type="protein sequence ID" value="MRW98117.1"/>
    <property type="molecule type" value="Genomic_DNA"/>
</dbReference>
<dbReference type="CDD" id="cd03786">
    <property type="entry name" value="GTB_UDP-GlcNAc_2-Epimerase"/>
    <property type="match status" value="1"/>
</dbReference>
<organism evidence="3 4">
    <name type="scientific">Haloferax marinum</name>
    <dbReference type="NCBI Taxonomy" id="2666143"/>
    <lineage>
        <taxon>Archaea</taxon>
        <taxon>Methanobacteriati</taxon>
        <taxon>Methanobacteriota</taxon>
        <taxon>Stenosarchaea group</taxon>
        <taxon>Halobacteria</taxon>
        <taxon>Halobacteriales</taxon>
        <taxon>Haloferacaceae</taxon>
        <taxon>Haloferax</taxon>
    </lineage>
</organism>
<keyword evidence="4" id="KW-1185">Reference proteome</keyword>
<dbReference type="RefSeq" id="WP_151114104.1">
    <property type="nucleotide sequence ID" value="NZ_WKJQ01000002.1"/>
</dbReference>
<dbReference type="NCBIfam" id="TIGR00236">
    <property type="entry name" value="wecB"/>
    <property type="match status" value="1"/>
</dbReference>
<reference evidence="3 4" key="1">
    <citation type="submission" date="2019-11" db="EMBL/GenBank/DDBJ databases">
        <title>Whole genome sequence of Haloferax sp. MBLA0078.</title>
        <authorList>
            <person name="Seo M.-J."/>
            <person name="Cho E.-S."/>
        </authorList>
    </citation>
    <scope>NUCLEOTIDE SEQUENCE [LARGE SCALE GENOMIC DNA]</scope>
    <source>
        <strain evidence="3 4">MBLA0078</strain>
    </source>
</reference>
<dbReference type="Pfam" id="PF02350">
    <property type="entry name" value="Epimerase_2"/>
    <property type="match status" value="1"/>
</dbReference>
<comment type="caution">
    <text evidence="3">The sequence shown here is derived from an EMBL/GenBank/DDBJ whole genome shotgun (WGS) entry which is preliminary data.</text>
</comment>
<dbReference type="PANTHER" id="PTHR43174">
    <property type="entry name" value="UDP-N-ACETYLGLUCOSAMINE 2-EPIMERASE"/>
    <property type="match status" value="1"/>
</dbReference>
<sequence length="377" mass="41111">MTRLKVLSVVGARPQFIKAFPVSNALRREHDEVLVHTGQHYDESMSGVFFDELDIPKPDYNLGVGSGTHAAQTAEMMQRLDTVIADEAPDVVLVYGDTNSTLAAALVTSKREPRLAHVEAGLRSHNWEMPEEVNRVLTDHCSDLLFAPSESAALTLETEGIHDGVYVTGDVQYDAILQARSTAREHSTVLDELGLQDGEYVLATVHRAGNTDDRTKLESIMTGLADAGKPVVFPVHPRTKNALEASGLWATVTDDENILLVEPVGYLDFVRLLDGAERVATDSGGVQKEAFYLDKRCVTLRDETEWVETVDAGWNTLVGADVDAIRTALQSTEPLPEKPSLYGDGTAAERIVDALSNDFGGRSSREATTQTVPTDHE</sequence>
<gene>
    <name evidence="3" type="ORF">GJR99_16235</name>
</gene>
<dbReference type="AlphaFoldDB" id="A0A6A8GB35"/>
<protein>
    <submittedName>
        <fullName evidence="3">UDP-N-acetylglucosamine 2-epimerase (Non-hydrolyzing)</fullName>
        <ecNumber evidence="3">5.1.3.14</ecNumber>
    </submittedName>
</protein>
<feature type="region of interest" description="Disordered" evidence="1">
    <location>
        <begin position="357"/>
        <end position="377"/>
    </location>
</feature>
<dbReference type="EC" id="5.1.3.14" evidence="3"/>
<dbReference type="InterPro" id="IPR003331">
    <property type="entry name" value="UDP_GlcNAc_Epimerase_2_dom"/>
</dbReference>
<dbReference type="PANTHER" id="PTHR43174:SF1">
    <property type="entry name" value="UDP-N-ACETYLGLUCOSAMINE 2-EPIMERASE"/>
    <property type="match status" value="1"/>
</dbReference>
<dbReference type="OrthoDB" id="7018at2157"/>
<evidence type="ECO:0000256" key="1">
    <source>
        <dbReference type="SAM" id="MobiDB-lite"/>
    </source>
</evidence>
<evidence type="ECO:0000313" key="4">
    <source>
        <dbReference type="Proteomes" id="UP000443423"/>
    </source>
</evidence>
<evidence type="ECO:0000313" key="3">
    <source>
        <dbReference type="EMBL" id="MRW98117.1"/>
    </source>
</evidence>
<evidence type="ECO:0000259" key="2">
    <source>
        <dbReference type="Pfam" id="PF02350"/>
    </source>
</evidence>
<dbReference type="InterPro" id="IPR029767">
    <property type="entry name" value="WecB-like"/>
</dbReference>